<evidence type="ECO:0000256" key="1">
    <source>
        <dbReference type="SAM" id="SignalP"/>
    </source>
</evidence>
<dbReference type="AlphaFoldDB" id="A0AA49JDE9"/>
<dbReference type="PANTHER" id="PTHR34094:SF1">
    <property type="entry name" value="PROTEIN FAM185A"/>
    <property type="match status" value="1"/>
</dbReference>
<reference evidence="2" key="1">
    <citation type="journal article" date="2023" name="Comput. Struct. Biotechnol. J.">
        <title>Discovery of a novel marine Bacteroidetes with a rich repertoire of carbohydrate-active enzymes.</title>
        <authorList>
            <person name="Chen B."/>
            <person name="Liu G."/>
            <person name="Chen Q."/>
            <person name="Wang H."/>
            <person name="Liu L."/>
            <person name="Tang K."/>
        </authorList>
    </citation>
    <scope>NUCLEOTIDE SEQUENCE</scope>
    <source>
        <strain evidence="2">TK19036</strain>
    </source>
</reference>
<dbReference type="EMBL" id="CP120682">
    <property type="protein sequence ID" value="WKN35816.1"/>
    <property type="molecule type" value="Genomic_DNA"/>
</dbReference>
<proteinExistence type="predicted"/>
<gene>
    <name evidence="2" type="ORF">K4G66_25950</name>
</gene>
<sequence>MKLYKLTSIFLLVLGVSFANASTDDQEPYLTKSFTLNGRGDLLVKTSGGSIEVTGQSSNQVEVNMYVKKNGSWGGWFGSKDDEDLSEYLEDYEIEIDQQGNQIIATAKRKGSGWGNNNLSISFKVKVPRDISTDLSTSGGSISLADLEGSHEVSTSGGSLNFDHVTGTTEARTSGGSINVDDYQGTLDAKTSGGSIRVYDSEGNLAVNTSGGSIVLDDVRGSVEAYTSGGSIRADIRSLEDQLTLKTSGGSINAVIPSGLGLNLDLAGNRVNTELQNFTGRSEKNSIQGSINGGGIDVTMRTSGGSVNLDYRSL</sequence>
<keyword evidence="1" id="KW-0732">Signal</keyword>
<feature type="chain" id="PRO_5041396977" description="Adhesin domain-containing protein" evidence="1">
    <location>
        <begin position="22"/>
        <end position="314"/>
    </location>
</feature>
<dbReference type="PANTHER" id="PTHR34094">
    <property type="match status" value="1"/>
</dbReference>
<accession>A0AA49JDE9</accession>
<reference evidence="2" key="2">
    <citation type="journal article" date="2024" name="Antonie Van Leeuwenhoek">
        <title>Roseihalotalea indica gen. nov., sp. nov., a halophilic Bacteroidetes from mesopelagic Southwest Indian Ocean with higher carbohydrate metabolic potential.</title>
        <authorList>
            <person name="Chen B."/>
            <person name="Zhang M."/>
            <person name="Lin D."/>
            <person name="Ye J."/>
            <person name="Tang K."/>
        </authorList>
    </citation>
    <scope>NUCLEOTIDE SEQUENCE</scope>
    <source>
        <strain evidence="2">TK19036</strain>
    </source>
</reference>
<name>A0AA49JDE9_9BACT</name>
<organism evidence="2">
    <name type="scientific">Roseihalotalea indica</name>
    <dbReference type="NCBI Taxonomy" id="2867963"/>
    <lineage>
        <taxon>Bacteria</taxon>
        <taxon>Pseudomonadati</taxon>
        <taxon>Bacteroidota</taxon>
        <taxon>Cytophagia</taxon>
        <taxon>Cytophagales</taxon>
        <taxon>Catalimonadaceae</taxon>
        <taxon>Roseihalotalea</taxon>
    </lineage>
</organism>
<evidence type="ECO:0008006" key="3">
    <source>
        <dbReference type="Google" id="ProtNLM"/>
    </source>
</evidence>
<protein>
    <recommendedName>
        <fullName evidence="3">Adhesin domain-containing protein</fullName>
    </recommendedName>
</protein>
<evidence type="ECO:0000313" key="2">
    <source>
        <dbReference type="EMBL" id="WKN35816.1"/>
    </source>
</evidence>
<feature type="signal peptide" evidence="1">
    <location>
        <begin position="1"/>
        <end position="21"/>
    </location>
</feature>